<reference evidence="2 3" key="1">
    <citation type="submission" date="2015-06" db="EMBL/GenBank/DDBJ databases">
        <title>Genome sequencing of Cronobacter sp. strain DJ34 isolated from petroleum contaminated sludge of Duliajan Oil Fields, Assam, India.</title>
        <authorList>
            <person name="Pal S."/>
            <person name="Banerjee T.D."/>
            <person name="Roy A."/>
            <person name="Sar P."/>
            <person name="Kazy S.K."/>
        </authorList>
    </citation>
    <scope>NUCLEOTIDE SEQUENCE [LARGE SCALE GENOMIC DNA]</scope>
    <source>
        <strain evidence="2 3">DJ34</strain>
    </source>
</reference>
<keyword evidence="1" id="KW-0812">Transmembrane</keyword>
<feature type="transmembrane region" description="Helical" evidence="1">
    <location>
        <begin position="58"/>
        <end position="76"/>
    </location>
</feature>
<dbReference type="AlphaFoldDB" id="A0A0J8VM12"/>
<accession>A0A0J8VM12</accession>
<name>A0A0J8VM12_9ENTR</name>
<dbReference type="RefSeq" id="WP_048888146.1">
    <property type="nucleotide sequence ID" value="NZ_LFEJ01000017.1"/>
</dbReference>
<proteinExistence type="predicted"/>
<evidence type="ECO:0000313" key="2">
    <source>
        <dbReference type="EMBL" id="KMV34052.1"/>
    </source>
</evidence>
<keyword evidence="3" id="KW-1185">Reference proteome</keyword>
<comment type="caution">
    <text evidence="2">The sequence shown here is derived from an EMBL/GenBank/DDBJ whole genome shotgun (WGS) entry which is preliminary data.</text>
</comment>
<dbReference type="Proteomes" id="UP000037315">
    <property type="component" value="Unassembled WGS sequence"/>
</dbReference>
<evidence type="ECO:0000313" key="3">
    <source>
        <dbReference type="Proteomes" id="UP000037315"/>
    </source>
</evidence>
<dbReference type="EMBL" id="LFEJ01000017">
    <property type="protein sequence ID" value="KMV34052.1"/>
    <property type="molecule type" value="Genomic_DNA"/>
</dbReference>
<keyword evidence="1" id="KW-0472">Membrane</keyword>
<keyword evidence="1" id="KW-1133">Transmembrane helix</keyword>
<gene>
    <name evidence="2" type="ORF">ACH50_13470</name>
</gene>
<sequence>MTMKQRAEALTCSLLRRAGVPDAQLAAGCKKIGRRMLLGSILLIVPLIIWDMPPVAKILLQLGYAAMMCAGILLAFDEEKKPR</sequence>
<evidence type="ECO:0000256" key="1">
    <source>
        <dbReference type="SAM" id="Phobius"/>
    </source>
</evidence>
<protein>
    <submittedName>
        <fullName evidence="2">Uncharacterized protein</fullName>
    </submittedName>
</protein>
<feature type="transmembrane region" description="Helical" evidence="1">
    <location>
        <begin position="36"/>
        <end position="52"/>
    </location>
</feature>
<dbReference type="PATRIC" id="fig|1656095.3.peg.4567"/>
<organism evidence="2 3">
    <name type="scientific">Franconibacter pulveris</name>
    <dbReference type="NCBI Taxonomy" id="435910"/>
    <lineage>
        <taxon>Bacteria</taxon>
        <taxon>Pseudomonadati</taxon>
        <taxon>Pseudomonadota</taxon>
        <taxon>Gammaproteobacteria</taxon>
        <taxon>Enterobacterales</taxon>
        <taxon>Enterobacteriaceae</taxon>
        <taxon>Franconibacter</taxon>
    </lineage>
</organism>
<dbReference type="OrthoDB" id="6613583at2"/>